<feature type="domain" description="PapC-like C-terminal" evidence="11">
    <location>
        <begin position="777"/>
        <end position="837"/>
    </location>
</feature>
<dbReference type="Pfam" id="PF00577">
    <property type="entry name" value="Usher"/>
    <property type="match status" value="1"/>
</dbReference>
<feature type="signal peptide" evidence="10">
    <location>
        <begin position="1"/>
        <end position="29"/>
    </location>
</feature>
<evidence type="ECO:0000259" key="12">
    <source>
        <dbReference type="Pfam" id="PF13954"/>
    </source>
</evidence>
<evidence type="ECO:0000256" key="1">
    <source>
        <dbReference type="ARBA" id="ARBA00004571"/>
    </source>
</evidence>
<feature type="chain" id="PRO_5015647849" evidence="10">
    <location>
        <begin position="30"/>
        <end position="866"/>
    </location>
</feature>
<protein>
    <submittedName>
        <fullName evidence="13">Fimbrial biogenesis outer membrane usher protein</fullName>
    </submittedName>
</protein>
<dbReference type="SUPFAM" id="SSF141729">
    <property type="entry name" value="FimD N-terminal domain-like"/>
    <property type="match status" value="1"/>
</dbReference>
<evidence type="ECO:0000256" key="7">
    <source>
        <dbReference type="ARBA" id="ARBA00023136"/>
    </source>
</evidence>
<dbReference type="InterPro" id="IPR043142">
    <property type="entry name" value="PapC-like_C_sf"/>
</dbReference>
<evidence type="ECO:0000256" key="9">
    <source>
        <dbReference type="SAM" id="MobiDB-lite"/>
    </source>
</evidence>
<keyword evidence="4" id="KW-1134">Transmembrane beta strand</keyword>
<feature type="domain" description="PapC N-terminal" evidence="12">
    <location>
        <begin position="60"/>
        <end position="199"/>
    </location>
</feature>
<evidence type="ECO:0000256" key="2">
    <source>
        <dbReference type="ARBA" id="ARBA00008064"/>
    </source>
</evidence>
<keyword evidence="3" id="KW-0813">Transport</keyword>
<dbReference type="Gene3D" id="2.60.40.2070">
    <property type="match status" value="1"/>
</dbReference>
<dbReference type="Gene3D" id="2.60.40.3110">
    <property type="match status" value="1"/>
</dbReference>
<dbReference type="Gene3D" id="3.10.20.410">
    <property type="match status" value="1"/>
</dbReference>
<evidence type="ECO:0000259" key="11">
    <source>
        <dbReference type="Pfam" id="PF13953"/>
    </source>
</evidence>
<dbReference type="InterPro" id="IPR042186">
    <property type="entry name" value="FimD_plug_dom"/>
</dbReference>
<feature type="region of interest" description="Disordered" evidence="9">
    <location>
        <begin position="640"/>
        <end position="660"/>
    </location>
</feature>
<keyword evidence="7" id="KW-0472">Membrane</keyword>
<dbReference type="Pfam" id="PF13954">
    <property type="entry name" value="PapC_N"/>
    <property type="match status" value="1"/>
</dbReference>
<dbReference type="Gene3D" id="2.60.40.2610">
    <property type="entry name" value="Outer membrane usher protein FimD, plug domain"/>
    <property type="match status" value="1"/>
</dbReference>
<evidence type="ECO:0000256" key="6">
    <source>
        <dbReference type="ARBA" id="ARBA00022729"/>
    </source>
</evidence>
<dbReference type="InterPro" id="IPR025949">
    <property type="entry name" value="PapC-like_C"/>
</dbReference>
<comment type="similarity">
    <text evidence="2">Belongs to the fimbrial export usher family.</text>
</comment>
<dbReference type="Proteomes" id="UP000240571">
    <property type="component" value="Unassembled WGS sequence"/>
</dbReference>
<name>A0A2T4FKL3_9PSED</name>
<evidence type="ECO:0000313" key="13">
    <source>
        <dbReference type="EMBL" id="PTC23966.1"/>
    </source>
</evidence>
<dbReference type="GO" id="GO:0015473">
    <property type="term" value="F:fimbrial usher porin activity"/>
    <property type="evidence" value="ECO:0007669"/>
    <property type="project" value="InterPro"/>
</dbReference>
<keyword evidence="8" id="KW-0998">Cell outer membrane</keyword>
<accession>A0A2T4FKL3</accession>
<dbReference type="InterPro" id="IPR000015">
    <property type="entry name" value="Fimb_usher"/>
</dbReference>
<keyword evidence="6 10" id="KW-0732">Signal</keyword>
<evidence type="ECO:0000313" key="14">
    <source>
        <dbReference type="Proteomes" id="UP000240571"/>
    </source>
</evidence>
<evidence type="ECO:0000256" key="10">
    <source>
        <dbReference type="SAM" id="SignalP"/>
    </source>
</evidence>
<dbReference type="InterPro" id="IPR037224">
    <property type="entry name" value="PapC_N_sf"/>
</dbReference>
<comment type="caution">
    <text evidence="13">The sequence shown here is derived from an EMBL/GenBank/DDBJ whole genome shotgun (WGS) entry which is preliminary data.</text>
</comment>
<dbReference type="Pfam" id="PF13953">
    <property type="entry name" value="PapC_C"/>
    <property type="match status" value="1"/>
</dbReference>
<evidence type="ECO:0000256" key="5">
    <source>
        <dbReference type="ARBA" id="ARBA00022692"/>
    </source>
</evidence>
<reference evidence="13 14" key="1">
    <citation type="submission" date="2018-03" db="EMBL/GenBank/DDBJ databases">
        <title>Diversity of bacteria associated with corn roots inoculated with woodland soils in Canada, and Description of Pseudomonas aylmerense sp. nov.</title>
        <authorList>
            <person name="Tambong J.T."/>
            <person name="Xu R."/>
            <person name="Tchagang C."/>
        </authorList>
    </citation>
    <scope>NUCLEOTIDE SEQUENCE [LARGE SCALE GENOMIC DNA]</scope>
    <source>
        <strain evidence="13 14">S1E44</strain>
    </source>
</reference>
<dbReference type="GO" id="GO:0009279">
    <property type="term" value="C:cell outer membrane"/>
    <property type="evidence" value="ECO:0007669"/>
    <property type="project" value="UniProtKB-SubCell"/>
</dbReference>
<comment type="subcellular location">
    <subcellularLocation>
        <location evidence="1">Cell outer membrane</location>
        <topology evidence="1">Multi-pass membrane protein</topology>
    </subcellularLocation>
</comment>
<organism evidence="13 14">
    <name type="scientific">Pseudomonas aylmerensis</name>
    <dbReference type="NCBI Taxonomy" id="1869229"/>
    <lineage>
        <taxon>Bacteria</taxon>
        <taxon>Pseudomonadati</taxon>
        <taxon>Pseudomonadota</taxon>
        <taxon>Gammaproteobacteria</taxon>
        <taxon>Pseudomonadales</taxon>
        <taxon>Pseudomonadaceae</taxon>
        <taxon>Pseudomonas</taxon>
    </lineage>
</organism>
<sequence>MNRFDRSILRRKVFLAAPSCSIVRFWAVACLVFSTADDNVMADEPVLPAAAAQVDFQDAEFTSSFLVGNAKRTDMSRYQKGNPVLPGNYDLEVYINGKQVTRAKVEFADEANSNIAQACFTLAALKRLGIDTQPLVPFNGCRKLKAVLPNTVSYADIGEQKLYLQIPQANLRRTPRGYVEPEYWDAGITAAKLDYNLNYFSTQNDHYGSTDSAYLGLRGGFNFGLWQFRHNANVNWTQGGKAEWTRMSTYLQRPVAQLKSQVTLGEINTKGVGFDSIAVRGVSLASDERMFPDSQIGFAPVIRSFARSNARVEVWQNDIKLYQTTVTPGNFVIDDLYPTGYGGNLNVVVTEADGSERRFDVPYSSITNLMRPGRAKYDLVAGRLYNQNLASDAHLFQGTLFYGLNNSLTGYGGFQVSEGFHAGLAGVGLNTSLGAFSVDLTQETTQLGARSGSASGHSVKVAYSKLLSETRTNFTLAAYRYSSSKYMTLSQAVDARERVKTPGYQDEWLWYGNERDRFDISIDQPVSTYGSLFLTGSTSKTWGGSGSSSRQFEVGFNGSVGDVSYSLSASRNNDEFVGAQTQYFLSLNIPLGSGAKSPTLSTQYTGGRGQGSTLRNYLSGVADDEGRLSYGVAHAADTNTSSSGSVNAQYRGDRSTVRASYEQGGDYKSTSLGSDGSLVVHSGGVTLSPNTGDTIALVSAPGGEGASIGGLSGLVIDKNGYGVMPYLSPYRMNNINLDPKGSSMDVTFQNTTQQVAPFAGAIVRVDFQTRVGRSAVIHITNGSNLKLPFGADVRDERGNVVGVVGQGNNLFVQGVENNGALSVNLPDESTCQVAYRFGEKTASGTKGLLQTQAPCLLREGTRLSSR</sequence>
<dbReference type="PANTHER" id="PTHR30451:SF20">
    <property type="entry name" value="FIMBRIAE USHER"/>
    <property type="match status" value="1"/>
</dbReference>
<evidence type="ECO:0000256" key="4">
    <source>
        <dbReference type="ARBA" id="ARBA00022452"/>
    </source>
</evidence>
<evidence type="ECO:0000256" key="8">
    <source>
        <dbReference type="ARBA" id="ARBA00023237"/>
    </source>
</evidence>
<dbReference type="InterPro" id="IPR025885">
    <property type="entry name" value="PapC_N"/>
</dbReference>
<keyword evidence="5" id="KW-0812">Transmembrane</keyword>
<evidence type="ECO:0000256" key="3">
    <source>
        <dbReference type="ARBA" id="ARBA00022448"/>
    </source>
</evidence>
<dbReference type="GO" id="GO:0009297">
    <property type="term" value="P:pilus assembly"/>
    <property type="evidence" value="ECO:0007669"/>
    <property type="project" value="InterPro"/>
</dbReference>
<dbReference type="EMBL" id="PYWW01000056">
    <property type="protein sequence ID" value="PTC23966.1"/>
    <property type="molecule type" value="Genomic_DNA"/>
</dbReference>
<dbReference type="AlphaFoldDB" id="A0A2T4FKL3"/>
<dbReference type="PANTHER" id="PTHR30451">
    <property type="entry name" value="OUTER MEMBRANE USHER PROTEIN"/>
    <property type="match status" value="1"/>
</dbReference>
<gene>
    <name evidence="13" type="ORF">C9382_28455</name>
</gene>
<proteinExistence type="inferred from homology"/>
<dbReference type="OrthoDB" id="6554712at2"/>